<organism evidence="1 2">
    <name type="scientific">Laceyella putida</name>
    <dbReference type="NCBI Taxonomy" id="110101"/>
    <lineage>
        <taxon>Bacteria</taxon>
        <taxon>Bacillati</taxon>
        <taxon>Bacillota</taxon>
        <taxon>Bacilli</taxon>
        <taxon>Bacillales</taxon>
        <taxon>Thermoactinomycetaceae</taxon>
        <taxon>Laceyella</taxon>
    </lineage>
</organism>
<dbReference type="Pfam" id="PF26325">
    <property type="entry name" value="YhjD"/>
    <property type="match status" value="1"/>
</dbReference>
<dbReference type="RefSeq" id="WP_379864706.1">
    <property type="nucleotide sequence ID" value="NZ_JBHTBW010000021.1"/>
</dbReference>
<dbReference type="InterPro" id="IPR058600">
    <property type="entry name" value="YhjD-like"/>
</dbReference>
<gene>
    <name evidence="1" type="ORF">ACFQNG_09630</name>
</gene>
<comment type="caution">
    <text evidence="1">The sequence shown here is derived from an EMBL/GenBank/DDBJ whole genome shotgun (WGS) entry which is preliminary data.</text>
</comment>
<evidence type="ECO:0000313" key="1">
    <source>
        <dbReference type="EMBL" id="MFC7441418.1"/>
    </source>
</evidence>
<dbReference type="EMBL" id="JBHTBW010000021">
    <property type="protein sequence ID" value="MFC7441418.1"/>
    <property type="molecule type" value="Genomic_DNA"/>
</dbReference>
<accession>A0ABW2RK85</accession>
<reference evidence="2" key="1">
    <citation type="journal article" date="2019" name="Int. J. Syst. Evol. Microbiol.">
        <title>The Global Catalogue of Microorganisms (GCM) 10K type strain sequencing project: providing services to taxonomists for standard genome sequencing and annotation.</title>
        <authorList>
            <consortium name="The Broad Institute Genomics Platform"/>
            <consortium name="The Broad Institute Genome Sequencing Center for Infectious Disease"/>
            <person name="Wu L."/>
            <person name="Ma J."/>
        </authorList>
    </citation>
    <scope>NUCLEOTIDE SEQUENCE [LARGE SCALE GENOMIC DNA]</scope>
    <source>
        <strain evidence="2">CGMCC 1.12942</strain>
    </source>
</reference>
<dbReference type="Proteomes" id="UP001596500">
    <property type="component" value="Unassembled WGS sequence"/>
</dbReference>
<protein>
    <submittedName>
        <fullName evidence="1">Uncharacterized protein</fullName>
    </submittedName>
</protein>
<evidence type="ECO:0000313" key="2">
    <source>
        <dbReference type="Proteomes" id="UP001596500"/>
    </source>
</evidence>
<proteinExistence type="predicted"/>
<sequence>MLYNDDHLDFEVKLKRYVHLEVLLEALNRDKKQLGHLKMAEVYEDQIDYISDQILKDMAELRRYFRQSQGEIIQTVQLVGERMVEYVWKGYRLKVKYLNEFMRVECGEILKGYMKLKRGDQI</sequence>
<name>A0ABW2RK85_9BACL</name>
<keyword evidence="2" id="KW-1185">Reference proteome</keyword>